<evidence type="ECO:0000313" key="2">
    <source>
        <dbReference type="Proteomes" id="UP000326678"/>
    </source>
</evidence>
<evidence type="ECO:0000313" key="1">
    <source>
        <dbReference type="EMBL" id="QFS43539.1"/>
    </source>
</evidence>
<sequence length="56" mass="6478">MEITESFELSIGRSRSHHRDRYLAFAHLEQVLSNTDTEPLFVDESAVVKICLDKSR</sequence>
<dbReference type="KEGG" id="nsh:GXM_01012"/>
<accession>A0A5P8VUE6</accession>
<reference evidence="1 2" key="1">
    <citation type="submission" date="2019-10" db="EMBL/GenBank/DDBJ databases">
        <title>Genomic and transcriptomic insights into the perfect genentic adaptation of a filamentous nitrogen-fixing cyanobacterium to rice fields.</title>
        <authorList>
            <person name="Chen Z."/>
        </authorList>
    </citation>
    <scope>NUCLEOTIDE SEQUENCE [LARGE SCALE GENOMIC DNA]</scope>
    <source>
        <strain evidence="1">CCNUC1</strain>
    </source>
</reference>
<proteinExistence type="predicted"/>
<dbReference type="Proteomes" id="UP000326678">
    <property type="component" value="Chromosome Gxm1"/>
</dbReference>
<protein>
    <submittedName>
        <fullName evidence="1">Covalently attaches a chromophore</fullName>
    </submittedName>
</protein>
<keyword evidence="2" id="KW-1185">Reference proteome</keyword>
<dbReference type="RefSeq" id="WP_194198711.1">
    <property type="nucleotide sequence ID" value="NZ_CP045226.1"/>
</dbReference>
<dbReference type="AlphaFoldDB" id="A0A5P8VUE6"/>
<name>A0A5P8VUE6_9NOSO</name>
<organism evidence="1 2">
    <name type="scientific">Nostoc sphaeroides CCNUC1</name>
    <dbReference type="NCBI Taxonomy" id="2653204"/>
    <lineage>
        <taxon>Bacteria</taxon>
        <taxon>Bacillati</taxon>
        <taxon>Cyanobacteriota</taxon>
        <taxon>Cyanophyceae</taxon>
        <taxon>Nostocales</taxon>
        <taxon>Nostocaceae</taxon>
        <taxon>Nostoc</taxon>
    </lineage>
</organism>
<dbReference type="EMBL" id="CP045226">
    <property type="protein sequence ID" value="QFS43539.1"/>
    <property type="molecule type" value="Genomic_DNA"/>
</dbReference>
<gene>
    <name evidence="1" type="ORF">GXM_01012</name>
</gene>